<evidence type="ECO:0000256" key="6">
    <source>
        <dbReference type="ARBA" id="ARBA00023242"/>
    </source>
</evidence>
<dbReference type="InterPro" id="IPR007150">
    <property type="entry name" value="HUS1/Mec3"/>
</dbReference>
<dbReference type="GO" id="GO:0005829">
    <property type="term" value="C:cytosol"/>
    <property type="evidence" value="ECO:0007669"/>
    <property type="project" value="UniProtKB-SubCell"/>
</dbReference>
<dbReference type="GO" id="GO:0031573">
    <property type="term" value="P:mitotic intra-S DNA damage checkpoint signaling"/>
    <property type="evidence" value="ECO:0007669"/>
    <property type="project" value="TreeGrafter"/>
</dbReference>
<evidence type="ECO:0000256" key="8">
    <source>
        <dbReference type="ARBA" id="ARBA00061731"/>
    </source>
</evidence>
<comment type="subunit">
    <text evidence="8">Component of the toroidal 9-1-1 (RAD9-RAD1-HUS1) complex, composed of RAD9A, RAD1 and HUS1. The 9-1-1 complex associates with LIG1, POLB, FEN1, RAD17, HDAC1, RPA1 and RPA2. The 9-1-1 complex associates with the RAD17-RFC complex. HUS1 interacts with POLB, HDAC1, FEN1, PCNA and RAD9B. HUS1 does not interact with RAD17. Interacts with DNAJC7.</text>
</comment>
<dbReference type="GO" id="GO:0030896">
    <property type="term" value="C:checkpoint clamp complex"/>
    <property type="evidence" value="ECO:0007669"/>
    <property type="project" value="InterPro"/>
</dbReference>
<dbReference type="AlphaFoldDB" id="A0AAD9N3Y4"/>
<evidence type="ECO:0000313" key="11">
    <source>
        <dbReference type="Proteomes" id="UP001208570"/>
    </source>
</evidence>
<evidence type="ECO:0000256" key="2">
    <source>
        <dbReference type="ARBA" id="ARBA00004514"/>
    </source>
</evidence>
<dbReference type="PANTHER" id="PTHR12900">
    <property type="entry name" value="MITOTIC AND DNA DAMAGE CHECKPOINT PROTEIN HUS1"/>
    <property type="match status" value="1"/>
</dbReference>
<comment type="function">
    <text evidence="7">Component of the 9-1-1 cell-cycle checkpoint response complex that plays a major role in DNA repair. The 9-1-1 complex is recruited to DNA lesion upon damage by the RAD17-replication factor C (RFC) clamp loader complex. Acts then as a sliding clamp platform on DNA for several proteins involved in long-patch base excision repair (LP-BER). The 9-1-1 complex stimulates DNA polymerase beta (POLB) activity by increasing its affinity for the 3'-OH end of the primer-template and stabilizes POLB to those sites where LP-BER proceeds; endonuclease FEN1 cleavage activity on substrates with double, nick, or gap flaps of distinct sequences and lengths; and DNA ligase I (LIG1) on long-patch base excision repair substrates. The 9-1-1 complex is necessary for the recruitment of RHNO1 to sites of double-stranded breaks (DSB) occurring during the S phase.</text>
</comment>
<dbReference type="FunFam" id="3.70.10.10:FF:000006">
    <property type="entry name" value="Checkpoint protein"/>
    <property type="match status" value="1"/>
</dbReference>
<evidence type="ECO:0000256" key="7">
    <source>
        <dbReference type="ARBA" id="ARBA00055414"/>
    </source>
</evidence>
<accession>A0AAD9N3Y4</accession>
<dbReference type="GO" id="GO:0005730">
    <property type="term" value="C:nucleolus"/>
    <property type="evidence" value="ECO:0007669"/>
    <property type="project" value="InterPro"/>
</dbReference>
<comment type="caution">
    <text evidence="10">The sequence shown here is derived from an EMBL/GenBank/DDBJ whole genome shotgun (WGS) entry which is preliminary data.</text>
</comment>
<dbReference type="PANTHER" id="PTHR12900:SF0">
    <property type="entry name" value="CHECKPOINT PROTEIN"/>
    <property type="match status" value="1"/>
</dbReference>
<keyword evidence="11" id="KW-1185">Reference proteome</keyword>
<organism evidence="10 11">
    <name type="scientific">Paralvinella palmiformis</name>
    <dbReference type="NCBI Taxonomy" id="53620"/>
    <lineage>
        <taxon>Eukaryota</taxon>
        <taxon>Metazoa</taxon>
        <taxon>Spiralia</taxon>
        <taxon>Lophotrochozoa</taxon>
        <taxon>Annelida</taxon>
        <taxon>Polychaeta</taxon>
        <taxon>Sedentaria</taxon>
        <taxon>Canalipalpata</taxon>
        <taxon>Terebellida</taxon>
        <taxon>Terebelliformia</taxon>
        <taxon>Alvinellidae</taxon>
        <taxon>Paralvinella</taxon>
    </lineage>
</organism>
<evidence type="ECO:0000256" key="3">
    <source>
        <dbReference type="ARBA" id="ARBA00005563"/>
    </source>
</evidence>
<proteinExistence type="inferred from homology"/>
<dbReference type="GO" id="GO:0044778">
    <property type="term" value="P:meiotic DNA integrity checkpoint signaling"/>
    <property type="evidence" value="ECO:0007669"/>
    <property type="project" value="TreeGrafter"/>
</dbReference>
<dbReference type="GO" id="GO:0009314">
    <property type="term" value="P:response to radiation"/>
    <property type="evidence" value="ECO:0007669"/>
    <property type="project" value="UniProtKB-ARBA"/>
</dbReference>
<evidence type="ECO:0000256" key="5">
    <source>
        <dbReference type="ARBA" id="ARBA00022763"/>
    </source>
</evidence>
<dbReference type="GO" id="GO:0033314">
    <property type="term" value="P:mitotic DNA replication checkpoint signaling"/>
    <property type="evidence" value="ECO:0007669"/>
    <property type="project" value="TreeGrafter"/>
</dbReference>
<sequence>MRFRGKLIDIGCIQHFTRVLITIAKLAKMCTLRITPNKLYFILSERVANGGVSIWCELMQGHFFNEYNMEGVNEEANEIFLELPPENLVRAMKTAQSAKSVKIKLTKKHSPCLTFEVEQPSLSSHSRTVVHDIPVHIIPRRLWDEFDEPEMPDFDISIYMPNARVLRNVVDRMKNLSNFVSISANQNGAMRVKVEADQVTVETHFKDLEYPTWSGPSDIGQRSRNRDPAEFVEARIDIRRLAQFLSGQQVNPSKIICNIVDTRVVHFFLLHDDVSLQYFMPAISL</sequence>
<dbReference type="SUPFAM" id="SSF55979">
    <property type="entry name" value="DNA clamp"/>
    <property type="match status" value="1"/>
</dbReference>
<protein>
    <recommendedName>
        <fullName evidence="9">Checkpoint protein</fullName>
    </recommendedName>
</protein>
<keyword evidence="4" id="KW-0963">Cytoplasm</keyword>
<dbReference type="Pfam" id="PF04005">
    <property type="entry name" value="Hus1"/>
    <property type="match status" value="1"/>
</dbReference>
<keyword evidence="6" id="KW-0539">Nucleus</keyword>
<dbReference type="InterPro" id="IPR016580">
    <property type="entry name" value="HUS1"/>
</dbReference>
<evidence type="ECO:0000256" key="9">
    <source>
        <dbReference type="PIRNR" id="PIRNR011312"/>
    </source>
</evidence>
<keyword evidence="5" id="KW-0227">DNA damage</keyword>
<dbReference type="EMBL" id="JAODUP010000265">
    <property type="protein sequence ID" value="KAK2154553.1"/>
    <property type="molecule type" value="Genomic_DNA"/>
</dbReference>
<evidence type="ECO:0000313" key="10">
    <source>
        <dbReference type="EMBL" id="KAK2154553.1"/>
    </source>
</evidence>
<dbReference type="GO" id="GO:0000723">
    <property type="term" value="P:telomere maintenance"/>
    <property type="evidence" value="ECO:0007669"/>
    <property type="project" value="TreeGrafter"/>
</dbReference>
<evidence type="ECO:0000256" key="1">
    <source>
        <dbReference type="ARBA" id="ARBA00004123"/>
    </source>
</evidence>
<comment type="similarity">
    <text evidence="3 9">Belongs to the HUS1 family.</text>
</comment>
<dbReference type="PIRSF" id="PIRSF011312">
    <property type="entry name" value="Cell_cycle_HUS1"/>
    <property type="match status" value="1"/>
</dbReference>
<name>A0AAD9N3Y4_9ANNE</name>
<gene>
    <name evidence="10" type="ORF">LSH36_265g01028</name>
</gene>
<dbReference type="Proteomes" id="UP001208570">
    <property type="component" value="Unassembled WGS sequence"/>
</dbReference>
<reference evidence="10" key="1">
    <citation type="journal article" date="2023" name="Mol. Biol. Evol.">
        <title>Third-Generation Sequencing Reveals the Adaptive Role of the Epigenome in Three Deep-Sea Polychaetes.</title>
        <authorList>
            <person name="Perez M."/>
            <person name="Aroh O."/>
            <person name="Sun Y."/>
            <person name="Lan Y."/>
            <person name="Juniper S.K."/>
            <person name="Young C.R."/>
            <person name="Angers B."/>
            <person name="Qian P.Y."/>
        </authorList>
    </citation>
    <scope>NUCLEOTIDE SEQUENCE</scope>
    <source>
        <strain evidence="10">P08H-3</strain>
    </source>
</reference>
<dbReference type="Gene3D" id="3.70.10.10">
    <property type="match status" value="1"/>
</dbReference>
<comment type="subcellular location">
    <subcellularLocation>
        <location evidence="2">Cytoplasm</location>
        <location evidence="2">Cytosol</location>
    </subcellularLocation>
    <subcellularLocation>
        <location evidence="1">Nucleus</location>
    </subcellularLocation>
</comment>
<dbReference type="GO" id="GO:0006289">
    <property type="term" value="P:nucleotide-excision repair"/>
    <property type="evidence" value="ECO:0007669"/>
    <property type="project" value="TreeGrafter"/>
</dbReference>
<evidence type="ECO:0000256" key="4">
    <source>
        <dbReference type="ARBA" id="ARBA00022490"/>
    </source>
</evidence>
<dbReference type="GO" id="GO:0035861">
    <property type="term" value="C:site of double-strand break"/>
    <property type="evidence" value="ECO:0007669"/>
    <property type="project" value="TreeGrafter"/>
</dbReference>
<dbReference type="GO" id="GO:0000724">
    <property type="term" value="P:double-strand break repair via homologous recombination"/>
    <property type="evidence" value="ECO:0007669"/>
    <property type="project" value="TreeGrafter"/>
</dbReference>
<dbReference type="InterPro" id="IPR046938">
    <property type="entry name" value="DNA_clamp_sf"/>
</dbReference>